<evidence type="ECO:0000256" key="1">
    <source>
        <dbReference type="ARBA" id="ARBA00006987"/>
    </source>
</evidence>
<sequence>MRKIFLALSLVSIGFATTVQAQSYPTQPIKLIVPFAAGGPSDVLARGFTPKLGENLGQPIIIENKPGAGANLAAEYVANSKPDGYTLFLMMVGTQAINETLYKKLNYNLIKDFSPVSLVASSSLLFVANPSAPFKTIPELVAYAKANPNKVSFGSSGAGTPLHLGGELFNTQAGTDILHVPYKGAAPALTDVLGGQIETALVGTPAALPYVRSGKLVPLGITSLKRSPSAPEIPAISEYYPKFEVELVYAIVAPAKTPKAVIDKLNSQLNTVLNNPEIKAQINSKGFEIVTSTPSQLGDYIKSEVSKWAPIVKKSGATPE</sequence>
<comment type="similarity">
    <text evidence="1">Belongs to the UPF0065 (bug) family.</text>
</comment>
<keyword evidence="2" id="KW-0732">Signal</keyword>
<feature type="chain" id="PRO_5008248079" description="LacI family transcriptional regulator" evidence="2">
    <location>
        <begin position="22"/>
        <end position="320"/>
    </location>
</feature>
<dbReference type="InterPro" id="IPR042100">
    <property type="entry name" value="Bug_dom1"/>
</dbReference>
<evidence type="ECO:0008006" key="5">
    <source>
        <dbReference type="Google" id="ProtNLM"/>
    </source>
</evidence>
<feature type="signal peptide" evidence="2">
    <location>
        <begin position="1"/>
        <end position="21"/>
    </location>
</feature>
<dbReference type="InterPro" id="IPR005064">
    <property type="entry name" value="BUG"/>
</dbReference>
<dbReference type="EMBL" id="CP015922">
    <property type="protein sequence ID" value="ANI99811.1"/>
    <property type="molecule type" value="Genomic_DNA"/>
</dbReference>
<dbReference type="PIRSF" id="PIRSF017082">
    <property type="entry name" value="YflP"/>
    <property type="match status" value="1"/>
</dbReference>
<dbReference type="PANTHER" id="PTHR42928">
    <property type="entry name" value="TRICARBOXYLATE-BINDING PROTEIN"/>
    <property type="match status" value="1"/>
</dbReference>
<dbReference type="STRING" id="1743168.A8O14_06845"/>
<evidence type="ECO:0000313" key="4">
    <source>
        <dbReference type="Proteomes" id="UP000078463"/>
    </source>
</evidence>
<evidence type="ECO:0000313" key="3">
    <source>
        <dbReference type="EMBL" id="ANI99811.1"/>
    </source>
</evidence>
<dbReference type="AlphaFoldDB" id="A0A191UFX9"/>
<dbReference type="SUPFAM" id="SSF53850">
    <property type="entry name" value="Periplasmic binding protein-like II"/>
    <property type="match status" value="1"/>
</dbReference>
<keyword evidence="4" id="KW-1185">Reference proteome</keyword>
<dbReference type="CDD" id="cd13578">
    <property type="entry name" value="PBP2_Bug27"/>
    <property type="match status" value="1"/>
</dbReference>
<protein>
    <recommendedName>
        <fullName evidence="5">LacI family transcriptional regulator</fullName>
    </recommendedName>
</protein>
<dbReference type="Proteomes" id="UP000078463">
    <property type="component" value="Chromosome"/>
</dbReference>
<dbReference type="PANTHER" id="PTHR42928:SF5">
    <property type="entry name" value="BLR1237 PROTEIN"/>
    <property type="match status" value="1"/>
</dbReference>
<dbReference type="OrthoDB" id="8678477at2"/>
<dbReference type="KEGG" id="pwu:A8O14_06845"/>
<dbReference type="RefSeq" id="WP_068948819.1">
    <property type="nucleotide sequence ID" value="NZ_CP015922.1"/>
</dbReference>
<organism evidence="3 4">
    <name type="scientific">Polynucleobacter wuianus</name>
    <dbReference type="NCBI Taxonomy" id="1743168"/>
    <lineage>
        <taxon>Bacteria</taxon>
        <taxon>Pseudomonadati</taxon>
        <taxon>Pseudomonadota</taxon>
        <taxon>Betaproteobacteria</taxon>
        <taxon>Burkholderiales</taxon>
        <taxon>Burkholderiaceae</taxon>
        <taxon>Polynucleobacter</taxon>
    </lineage>
</organism>
<dbReference type="Gene3D" id="3.40.190.150">
    <property type="entry name" value="Bordetella uptake gene, domain 1"/>
    <property type="match status" value="1"/>
</dbReference>
<accession>A0A191UFX9</accession>
<dbReference type="Pfam" id="PF03401">
    <property type="entry name" value="TctC"/>
    <property type="match status" value="1"/>
</dbReference>
<dbReference type="Gene3D" id="3.40.190.10">
    <property type="entry name" value="Periplasmic binding protein-like II"/>
    <property type="match status" value="1"/>
</dbReference>
<gene>
    <name evidence="3" type="ORF">A8O14_06845</name>
</gene>
<evidence type="ECO:0000256" key="2">
    <source>
        <dbReference type="SAM" id="SignalP"/>
    </source>
</evidence>
<reference evidence="4" key="1">
    <citation type="submission" date="2016-05" db="EMBL/GenBank/DDBJ databases">
        <title>Polynucleobacter sp. QLW-P1FAT50C-4 genome.</title>
        <authorList>
            <person name="Hahn M.W."/>
        </authorList>
    </citation>
    <scope>NUCLEOTIDE SEQUENCE [LARGE SCALE GENOMIC DNA]</scope>
    <source>
        <strain evidence="4">QLW-P1FAT50C-4</strain>
    </source>
</reference>
<name>A0A191UFX9_9BURK</name>
<proteinExistence type="inferred from homology"/>